<dbReference type="GeneID" id="112053608"/>
<dbReference type="InterPro" id="IPR055129">
    <property type="entry name" value="YEATS_dom"/>
</dbReference>
<dbReference type="Gene3D" id="2.60.40.1970">
    <property type="entry name" value="YEATS domain"/>
    <property type="match status" value="1"/>
</dbReference>
<organism evidence="5 6">
    <name type="scientific">Bicyclus anynana</name>
    <name type="common">Squinting bush brown butterfly</name>
    <dbReference type="NCBI Taxonomy" id="110368"/>
    <lineage>
        <taxon>Eukaryota</taxon>
        <taxon>Metazoa</taxon>
        <taxon>Ecdysozoa</taxon>
        <taxon>Arthropoda</taxon>
        <taxon>Hexapoda</taxon>
        <taxon>Insecta</taxon>
        <taxon>Pterygota</taxon>
        <taxon>Neoptera</taxon>
        <taxon>Endopterygota</taxon>
        <taxon>Lepidoptera</taxon>
        <taxon>Glossata</taxon>
        <taxon>Ditrysia</taxon>
        <taxon>Papilionoidea</taxon>
        <taxon>Nymphalidae</taxon>
        <taxon>Satyrinae</taxon>
        <taxon>Satyrini</taxon>
        <taxon>Mycalesina</taxon>
        <taxon>Bicyclus</taxon>
    </lineage>
</organism>
<dbReference type="InterPro" id="IPR055127">
    <property type="entry name" value="YEATS2_3HBD"/>
</dbReference>
<reference evidence="6" key="1">
    <citation type="submission" date="2025-08" db="UniProtKB">
        <authorList>
            <consortium name="RefSeq"/>
        </authorList>
    </citation>
    <scope>IDENTIFICATION</scope>
</reference>
<keyword evidence="1 2" id="KW-0539">Nucleus</keyword>
<feature type="compositionally biased region" description="Polar residues" evidence="3">
    <location>
        <begin position="95"/>
        <end position="113"/>
    </location>
</feature>
<name>A0ABM3LUQ3_BICAN</name>
<feature type="region of interest" description="Disordered" evidence="3">
    <location>
        <begin position="176"/>
        <end position="200"/>
    </location>
</feature>
<dbReference type="PROSITE" id="PS51037">
    <property type="entry name" value="YEATS"/>
    <property type="match status" value="1"/>
</dbReference>
<evidence type="ECO:0000313" key="5">
    <source>
        <dbReference type="Proteomes" id="UP001652582"/>
    </source>
</evidence>
<proteinExistence type="predicted"/>
<dbReference type="RefSeq" id="XP_052742813.1">
    <property type="nucleotide sequence ID" value="XM_052886853.1"/>
</dbReference>
<sequence>MEMNEEYHDPDYPEVPACVKEEIPTLTEDEKVSKIKQIVRREFRKELDAREGEVALIDQRLLKARRYLHQLRCALVLNYYNDQKLQMSINQIEDEVASQSEPRARSEVSSILRDSQRGLHPSVRKLLGKKTADMDEIFRCRSPRNKTRVDYCAMAHAKNVTISADATKSLRPATEEPIKQEEEPHCSTAMPPKKVPRHLDPKVDNVLTLDGVTRNKQKHRYRIIIGNTSKYMPPASRADRSTHKWLLYVRGPPLQPDLARVVTAVTVRLHHSYAPHHVVVIDKPPFQVSRRGWGEFPAMLTLQFALPHRNRPATLTHTIKLDRNYTGLQTLGAETVVDVWLYSTPEMLPFEYKTDQESSIKSDEHTEEIIKDIKAEPLSEISENTEIIENNDEVTETRQTDTDEWLNFFTNDTTEVNVDEMFVKNVKKEQNSEELNQIPTTDGNVVQTSPKDCKSNQIVTNDLKFNQILTKENHNQNEPNDNKIDYIAKDPKISVKIESLDDPMTNGDHEYETNEADFQPNEINYLKRIVKYMDPISRKIYYLEVDRTLDLNKIQEIVINSQGKMKTAKVSPNKINGLRFVRKKKGESLLKPEIKNQLVKKPDINNQIVISNGFDHIKNDHCYLANDWCIQEPKKGVSKDFLNDIQLTMTKLTCPRVTVNSLLKKIPLISQEVKDTDFVKCFPFVVGSHEKYWKLDFAKRRNIEWSRAKLINKMLQEKFKNNPENVWRTKQILVYSRLHGFFPVRPETIENKPEHLEANEWSSWNDLENLRISESNIRELYPKSADLCSMVAFESDNFICKDDSDVDLCDSDEEIDIIGDVKPVKVKSEVTSECDDSLTALPVNNEERLRFLFIERMCSDIGLELRNEDIGNGHSYSAVHCVLLSAMKSFAEELIREGLADQLAFSNDPQLPNVWIGSSSRCGLRMEHVYRGVQRSARLRALCAAGRPAAASAHGAL</sequence>
<dbReference type="InterPro" id="IPR005033">
    <property type="entry name" value="YEATS"/>
</dbReference>
<feature type="compositionally biased region" description="Basic and acidic residues" evidence="3">
    <location>
        <begin position="176"/>
        <end position="185"/>
    </location>
</feature>
<gene>
    <name evidence="6" type="primary">LOC112053608</name>
</gene>
<feature type="domain" description="YEATS" evidence="4">
    <location>
        <begin position="213"/>
        <end position="385"/>
    </location>
</feature>
<dbReference type="InterPro" id="IPR038704">
    <property type="entry name" value="YEAST_sf"/>
</dbReference>
<keyword evidence="5" id="KW-1185">Reference proteome</keyword>
<evidence type="ECO:0000313" key="6">
    <source>
        <dbReference type="RefSeq" id="XP_052742813.1"/>
    </source>
</evidence>
<evidence type="ECO:0000256" key="2">
    <source>
        <dbReference type="PROSITE-ProRule" id="PRU00376"/>
    </source>
</evidence>
<protein>
    <submittedName>
        <fullName evidence="6">YEATS domain-containing protein 2</fullName>
    </submittedName>
</protein>
<accession>A0ABM3LUQ3</accession>
<dbReference type="CDD" id="cd16907">
    <property type="entry name" value="YEATS_YEATS2_like"/>
    <property type="match status" value="1"/>
</dbReference>
<dbReference type="Proteomes" id="UP001652582">
    <property type="component" value="Chromosome 18"/>
</dbReference>
<evidence type="ECO:0000256" key="1">
    <source>
        <dbReference type="ARBA" id="ARBA00023242"/>
    </source>
</evidence>
<evidence type="ECO:0000259" key="4">
    <source>
        <dbReference type="PROSITE" id="PS51037"/>
    </source>
</evidence>
<dbReference type="Pfam" id="PF03366">
    <property type="entry name" value="YEATS"/>
    <property type="match status" value="1"/>
</dbReference>
<feature type="region of interest" description="Disordered" evidence="3">
    <location>
        <begin position="95"/>
        <end position="116"/>
    </location>
</feature>
<comment type="subcellular location">
    <subcellularLocation>
        <location evidence="2">Nucleus</location>
    </subcellularLocation>
</comment>
<dbReference type="PANTHER" id="PTHR23195">
    <property type="entry name" value="YEATS DOMAIN"/>
    <property type="match status" value="1"/>
</dbReference>
<dbReference type="Pfam" id="PF22951">
    <property type="entry name" value="3HBD"/>
    <property type="match status" value="1"/>
</dbReference>
<evidence type="ECO:0000256" key="3">
    <source>
        <dbReference type="SAM" id="MobiDB-lite"/>
    </source>
</evidence>